<gene>
    <name evidence="6" type="ORF">GN277_26300</name>
</gene>
<dbReference type="InterPro" id="IPR013154">
    <property type="entry name" value="ADH-like_N"/>
</dbReference>
<comment type="cofactor">
    <cofactor evidence="4">
        <name>Zn(2+)</name>
        <dbReference type="ChEBI" id="CHEBI:29105"/>
    </cofactor>
</comment>
<organism evidence="6 7">
    <name type="scientific">Sporofaciens musculi</name>
    <dbReference type="NCBI Taxonomy" id="2681861"/>
    <lineage>
        <taxon>Bacteria</taxon>
        <taxon>Bacillati</taxon>
        <taxon>Bacillota</taxon>
        <taxon>Clostridia</taxon>
        <taxon>Lachnospirales</taxon>
        <taxon>Lachnospiraceae</taxon>
        <taxon>Sporofaciens</taxon>
    </lineage>
</organism>
<feature type="domain" description="Enoyl reductase (ER)" evidence="5">
    <location>
        <begin position="10"/>
        <end position="337"/>
    </location>
</feature>
<dbReference type="SMART" id="SM00829">
    <property type="entry name" value="PKS_ER"/>
    <property type="match status" value="1"/>
</dbReference>
<dbReference type="PANTHER" id="PTHR43401">
    <property type="entry name" value="L-THREONINE 3-DEHYDROGENASE"/>
    <property type="match status" value="1"/>
</dbReference>
<evidence type="ECO:0000259" key="5">
    <source>
        <dbReference type="SMART" id="SM00829"/>
    </source>
</evidence>
<dbReference type="InterPro" id="IPR011032">
    <property type="entry name" value="GroES-like_sf"/>
</dbReference>
<dbReference type="Gene3D" id="3.90.180.10">
    <property type="entry name" value="Medium-chain alcohol dehydrogenases, catalytic domain"/>
    <property type="match status" value="1"/>
</dbReference>
<protein>
    <submittedName>
        <fullName evidence="6">Alcohol dehydrogenase catalytic domain-containing protein</fullName>
    </submittedName>
</protein>
<dbReference type="PANTHER" id="PTHR43401:SF2">
    <property type="entry name" value="L-THREONINE 3-DEHYDROGENASE"/>
    <property type="match status" value="1"/>
</dbReference>
<dbReference type="InterPro" id="IPR002328">
    <property type="entry name" value="ADH_Zn_CS"/>
</dbReference>
<dbReference type="AlphaFoldDB" id="A0A7X3MLN5"/>
<proteinExistence type="inferred from homology"/>
<evidence type="ECO:0000256" key="3">
    <source>
        <dbReference type="ARBA" id="ARBA00023002"/>
    </source>
</evidence>
<reference evidence="6 7" key="1">
    <citation type="submission" date="2019-12" db="EMBL/GenBank/DDBJ databases">
        <title>Sporaefaciens musculi gen. nov., sp. nov., a novel bacterium isolated from the caecum of an obese mouse.</title>
        <authorList>
            <person name="Rasmussen T.S."/>
            <person name="Streidl T."/>
            <person name="Hitch T.C.A."/>
            <person name="Wortmann E."/>
            <person name="Deptula P."/>
            <person name="Hansen M."/>
            <person name="Nielsen D.S."/>
            <person name="Clavel T."/>
            <person name="Vogensen F.K."/>
        </authorList>
    </citation>
    <scope>NUCLEOTIDE SEQUENCE [LARGE SCALE GENOMIC DNA]</scope>
    <source>
        <strain evidence="6 7">WCA-9-b2</strain>
    </source>
</reference>
<evidence type="ECO:0000256" key="1">
    <source>
        <dbReference type="ARBA" id="ARBA00022723"/>
    </source>
</evidence>
<dbReference type="Gene3D" id="3.40.50.720">
    <property type="entry name" value="NAD(P)-binding Rossmann-like Domain"/>
    <property type="match status" value="1"/>
</dbReference>
<keyword evidence="7" id="KW-1185">Reference proteome</keyword>
<dbReference type="InterPro" id="IPR020843">
    <property type="entry name" value="ER"/>
</dbReference>
<dbReference type="Pfam" id="PF08240">
    <property type="entry name" value="ADH_N"/>
    <property type="match status" value="1"/>
</dbReference>
<keyword evidence="2 4" id="KW-0862">Zinc</keyword>
<evidence type="ECO:0000256" key="4">
    <source>
        <dbReference type="RuleBase" id="RU361277"/>
    </source>
</evidence>
<evidence type="ECO:0000256" key="2">
    <source>
        <dbReference type="ARBA" id="ARBA00022833"/>
    </source>
</evidence>
<dbReference type="InterPro" id="IPR050129">
    <property type="entry name" value="Zn_alcohol_dh"/>
</dbReference>
<dbReference type="Pfam" id="PF00107">
    <property type="entry name" value="ADH_zinc_N"/>
    <property type="match status" value="1"/>
</dbReference>
<comment type="similarity">
    <text evidence="4">Belongs to the zinc-containing alcohol dehydrogenase family.</text>
</comment>
<dbReference type="InterPro" id="IPR036291">
    <property type="entry name" value="NAD(P)-bd_dom_sf"/>
</dbReference>
<dbReference type="GO" id="GO:0016491">
    <property type="term" value="F:oxidoreductase activity"/>
    <property type="evidence" value="ECO:0007669"/>
    <property type="project" value="UniProtKB-KW"/>
</dbReference>
<dbReference type="RefSeq" id="WP_159755743.1">
    <property type="nucleotide sequence ID" value="NZ_WUQX01000001.1"/>
</dbReference>
<dbReference type="GO" id="GO:0008270">
    <property type="term" value="F:zinc ion binding"/>
    <property type="evidence" value="ECO:0007669"/>
    <property type="project" value="InterPro"/>
</dbReference>
<dbReference type="Proteomes" id="UP000460412">
    <property type="component" value="Unassembled WGS sequence"/>
</dbReference>
<dbReference type="SUPFAM" id="SSF50129">
    <property type="entry name" value="GroES-like"/>
    <property type="match status" value="1"/>
</dbReference>
<evidence type="ECO:0000313" key="7">
    <source>
        <dbReference type="Proteomes" id="UP000460412"/>
    </source>
</evidence>
<keyword evidence="1 4" id="KW-0479">Metal-binding</keyword>
<comment type="caution">
    <text evidence="6">The sequence shown here is derived from an EMBL/GenBank/DDBJ whole genome shotgun (WGS) entry which is preliminary data.</text>
</comment>
<evidence type="ECO:0000313" key="6">
    <source>
        <dbReference type="EMBL" id="MXP78723.1"/>
    </source>
</evidence>
<dbReference type="SUPFAM" id="SSF51735">
    <property type="entry name" value="NAD(P)-binding Rossmann-fold domains"/>
    <property type="match status" value="1"/>
</dbReference>
<dbReference type="InterPro" id="IPR013149">
    <property type="entry name" value="ADH-like_C"/>
</dbReference>
<keyword evidence="3" id="KW-0560">Oxidoreductase</keyword>
<sequence length="339" mass="36886">MLAVVKEHAGEGFAVKQVPNPVLREDDVIIKVRSVGICGTDGPILAGTREVPYPLIPGHEFAGDVVEVGSRVKNLKVGDRVTPCIVIGCGDCDMCIEGKEVLCDHLVETGIHVDGAFAEYVRVPAKVCRKMRDTTTYDQGASVDPIASAYRTVKASAITSKDVCVVYGPGPIGLYAVQLIKLRGAKTVICVGTEVDVERLELAKKLGADVTINASKEDPIEKVREVTKGRMADFVQDCVGVPGVPIAAMNMLKKGGTYAVTGLYHSLPEVDLGQVVRREINIYGTICYTRQEFEECLDFVEDGRVKVEPLITHHFPLKDMEQAFAVMQSKQCMKIIMHP</sequence>
<accession>A0A7X3MLN5</accession>
<dbReference type="PROSITE" id="PS00059">
    <property type="entry name" value="ADH_ZINC"/>
    <property type="match status" value="1"/>
</dbReference>
<dbReference type="EMBL" id="WUQX01000001">
    <property type="protein sequence ID" value="MXP78723.1"/>
    <property type="molecule type" value="Genomic_DNA"/>
</dbReference>
<name>A0A7X3MLN5_9FIRM</name>